<evidence type="ECO:0000313" key="2">
    <source>
        <dbReference type="EMBL" id="MFM0005513.1"/>
    </source>
</evidence>
<sequence length="368" mass="40741">MEKRALIIGASGIVGGNLADQLLSNGWQVAGLSRGRTPVSPAIESITADLQSADSVSEALAGQAFSHVFLTAWSRQATEKDNIRVNGAMVRHVMDAVGPSGMLEHAALVTGLKHYLGPFEAYATGAVPITPFREEQGRQPVDNFYYEQEDRLFDAAQRYDFSWSVHRPHTIIGFALGNAMNMGVTLAVYATLCKQTGQPFVFPGSAAQWNSLTDMTDARLLARHLEWAATSEKARNEDFNVVNGDVFRWKWMWSQIAGYFGIEAVPFDGETRPLEGRMQDAGKAWADIAARFDLKEADIGKLASWWHTDADLGRPMEVLTDMSKSRQAGFLDYQSTPDAFFALFDRLKAERILPSDTRTRLAASIEQR</sequence>
<dbReference type="InterPro" id="IPR036291">
    <property type="entry name" value="NAD(P)-bd_dom_sf"/>
</dbReference>
<organism evidence="2 3">
    <name type="scientific">Paraburkholderia dipogonis</name>
    <dbReference type="NCBI Taxonomy" id="1211383"/>
    <lineage>
        <taxon>Bacteria</taxon>
        <taxon>Pseudomonadati</taxon>
        <taxon>Pseudomonadota</taxon>
        <taxon>Betaproteobacteria</taxon>
        <taxon>Burkholderiales</taxon>
        <taxon>Burkholderiaceae</taxon>
        <taxon>Paraburkholderia</taxon>
    </lineage>
</organism>
<dbReference type="PANTHER" id="PTHR32487:SF0">
    <property type="entry name" value="3-OXO-DELTA(4,5)-STEROID 5-BETA-REDUCTASE"/>
    <property type="match status" value="1"/>
</dbReference>
<comment type="caution">
    <text evidence="2">The sequence shown here is derived from an EMBL/GenBank/DDBJ whole genome shotgun (WGS) entry which is preliminary data.</text>
</comment>
<gene>
    <name evidence="2" type="ORF">PQR57_31485</name>
</gene>
<dbReference type="CDD" id="cd08948">
    <property type="entry name" value="5beta-POR_like_SDR_a"/>
    <property type="match status" value="1"/>
</dbReference>
<dbReference type="SUPFAM" id="SSF51735">
    <property type="entry name" value="NAD(P)-binding Rossmann-fold domains"/>
    <property type="match status" value="1"/>
</dbReference>
<dbReference type="Gene3D" id="3.40.50.720">
    <property type="entry name" value="NAD(P)-binding Rossmann-like Domain"/>
    <property type="match status" value="1"/>
</dbReference>
<evidence type="ECO:0000313" key="3">
    <source>
        <dbReference type="Proteomes" id="UP001629230"/>
    </source>
</evidence>
<dbReference type="Proteomes" id="UP001629230">
    <property type="component" value="Unassembled WGS sequence"/>
</dbReference>
<name>A0ABW9AZR9_9BURK</name>
<dbReference type="InterPro" id="IPR055222">
    <property type="entry name" value="PRISE-like_Rossmann-fold"/>
</dbReference>
<dbReference type="PANTHER" id="PTHR32487">
    <property type="entry name" value="3-OXO-DELTA(4,5)-STEROID 5-BETA-REDUCTASE"/>
    <property type="match status" value="1"/>
</dbReference>
<feature type="domain" description="PRISE-like Rossmann-fold" evidence="1">
    <location>
        <begin position="66"/>
        <end position="354"/>
    </location>
</feature>
<proteinExistence type="predicted"/>
<evidence type="ECO:0000259" key="1">
    <source>
        <dbReference type="Pfam" id="PF22917"/>
    </source>
</evidence>
<dbReference type="RefSeq" id="WP_408180225.1">
    <property type="nucleotide sequence ID" value="NZ_JAQQEZ010000030.1"/>
</dbReference>
<reference evidence="2 3" key="1">
    <citation type="journal article" date="2024" name="Chem. Sci.">
        <title>Discovery of megapolipeptins by genome mining of a Burkholderiales bacteria collection.</title>
        <authorList>
            <person name="Paulo B.S."/>
            <person name="Recchia M.J.J."/>
            <person name="Lee S."/>
            <person name="Fergusson C.H."/>
            <person name="Romanowski S.B."/>
            <person name="Hernandez A."/>
            <person name="Krull N."/>
            <person name="Liu D.Y."/>
            <person name="Cavanagh H."/>
            <person name="Bos A."/>
            <person name="Gray C.A."/>
            <person name="Murphy B.T."/>
            <person name="Linington R.G."/>
            <person name="Eustaquio A.S."/>
        </authorList>
    </citation>
    <scope>NUCLEOTIDE SEQUENCE [LARGE SCALE GENOMIC DNA]</scope>
    <source>
        <strain evidence="2 3">RL17-350-BIC-A</strain>
    </source>
</reference>
<dbReference type="Pfam" id="PF22917">
    <property type="entry name" value="PRISE"/>
    <property type="match status" value="1"/>
</dbReference>
<keyword evidence="3" id="KW-1185">Reference proteome</keyword>
<dbReference type="EMBL" id="JAQQEZ010000030">
    <property type="protein sequence ID" value="MFM0005513.1"/>
    <property type="molecule type" value="Genomic_DNA"/>
</dbReference>
<accession>A0ABW9AZR9</accession>
<protein>
    <submittedName>
        <fullName evidence="2">SDR family oxidoreductase</fullName>
    </submittedName>
</protein>